<dbReference type="GO" id="GO:0005319">
    <property type="term" value="F:lipid transporter activity"/>
    <property type="evidence" value="ECO:0007669"/>
    <property type="project" value="TreeGrafter"/>
</dbReference>
<comment type="subcellular location">
    <subcellularLocation>
        <location evidence="1">Membrane</location>
        <topology evidence="1">Multi-pass membrane protein</topology>
    </subcellularLocation>
</comment>
<dbReference type="GO" id="GO:0140359">
    <property type="term" value="F:ABC-type transporter activity"/>
    <property type="evidence" value="ECO:0007669"/>
    <property type="project" value="InterPro"/>
</dbReference>
<dbReference type="EMBL" id="LGRX02002163">
    <property type="protein sequence ID" value="KAK3284750.1"/>
    <property type="molecule type" value="Genomic_DNA"/>
</dbReference>
<evidence type="ECO:0000256" key="7">
    <source>
        <dbReference type="ARBA" id="ARBA00022840"/>
    </source>
</evidence>
<evidence type="ECO:0000256" key="2">
    <source>
        <dbReference type="ARBA" id="ARBA00008526"/>
    </source>
</evidence>
<evidence type="ECO:0000313" key="12">
    <source>
        <dbReference type="EMBL" id="KAK3284750.1"/>
    </source>
</evidence>
<dbReference type="FunFam" id="3.40.50.300:FF:000335">
    <property type="entry name" value="ATP binding cassette subfamily A member 5"/>
    <property type="match status" value="1"/>
</dbReference>
<feature type="transmembrane region" description="Helical" evidence="10">
    <location>
        <begin position="1255"/>
        <end position="1275"/>
    </location>
</feature>
<evidence type="ECO:0000256" key="4">
    <source>
        <dbReference type="ARBA" id="ARBA00022692"/>
    </source>
</evidence>
<dbReference type="InterPro" id="IPR003439">
    <property type="entry name" value="ABC_transporter-like_ATP-bd"/>
</dbReference>
<dbReference type="GO" id="GO:0005524">
    <property type="term" value="F:ATP binding"/>
    <property type="evidence" value="ECO:0007669"/>
    <property type="project" value="UniProtKB-KW"/>
</dbReference>
<keyword evidence="5" id="KW-0677">Repeat</keyword>
<dbReference type="FunFam" id="3.40.50.300:FF:000298">
    <property type="entry name" value="ATP-binding cassette sub-family A member 12"/>
    <property type="match status" value="1"/>
</dbReference>
<keyword evidence="8 10" id="KW-1133">Transmembrane helix</keyword>
<accession>A0AAE0LHB7</accession>
<dbReference type="InterPro" id="IPR026082">
    <property type="entry name" value="ABCA"/>
</dbReference>
<reference evidence="12 13" key="1">
    <citation type="journal article" date="2015" name="Genome Biol. Evol.">
        <title>Comparative Genomics of a Bacterivorous Green Alga Reveals Evolutionary Causalities and Consequences of Phago-Mixotrophic Mode of Nutrition.</title>
        <authorList>
            <person name="Burns J.A."/>
            <person name="Paasch A."/>
            <person name="Narechania A."/>
            <person name="Kim E."/>
        </authorList>
    </citation>
    <scope>NUCLEOTIDE SEQUENCE [LARGE SCALE GENOMIC DNA]</scope>
    <source>
        <strain evidence="12 13">PLY_AMNH</strain>
    </source>
</reference>
<dbReference type="SMART" id="SM00382">
    <property type="entry name" value="AAA"/>
    <property type="match status" value="2"/>
</dbReference>
<dbReference type="GO" id="GO:0016020">
    <property type="term" value="C:membrane"/>
    <property type="evidence" value="ECO:0007669"/>
    <property type="project" value="UniProtKB-SubCell"/>
</dbReference>
<dbReference type="PROSITE" id="PS50893">
    <property type="entry name" value="ABC_TRANSPORTER_2"/>
    <property type="match status" value="2"/>
</dbReference>
<feature type="transmembrane region" description="Helical" evidence="10">
    <location>
        <begin position="367"/>
        <end position="392"/>
    </location>
</feature>
<evidence type="ECO:0000256" key="8">
    <source>
        <dbReference type="ARBA" id="ARBA00022989"/>
    </source>
</evidence>
<keyword evidence="6" id="KW-0547">Nucleotide-binding</keyword>
<dbReference type="GO" id="GO:0016887">
    <property type="term" value="F:ATP hydrolysis activity"/>
    <property type="evidence" value="ECO:0007669"/>
    <property type="project" value="InterPro"/>
</dbReference>
<feature type="transmembrane region" description="Helical" evidence="10">
    <location>
        <begin position="1022"/>
        <end position="1042"/>
    </location>
</feature>
<evidence type="ECO:0000259" key="11">
    <source>
        <dbReference type="PROSITE" id="PS50893"/>
    </source>
</evidence>
<evidence type="ECO:0000256" key="10">
    <source>
        <dbReference type="SAM" id="Phobius"/>
    </source>
</evidence>
<evidence type="ECO:0000256" key="1">
    <source>
        <dbReference type="ARBA" id="ARBA00004141"/>
    </source>
</evidence>
<gene>
    <name evidence="12" type="ORF">CYMTET_7616</name>
</gene>
<protein>
    <recommendedName>
        <fullName evidence="11">ABC transporter domain-containing protein</fullName>
    </recommendedName>
</protein>
<dbReference type="CDD" id="cd03263">
    <property type="entry name" value="ABC_subfamily_A"/>
    <property type="match status" value="2"/>
</dbReference>
<dbReference type="Proteomes" id="UP001190700">
    <property type="component" value="Unassembled WGS sequence"/>
</dbReference>
<keyword evidence="9 10" id="KW-0472">Membrane</keyword>
<dbReference type="PANTHER" id="PTHR19229">
    <property type="entry name" value="ATP-BINDING CASSETTE TRANSPORTER SUBFAMILY A ABCA"/>
    <property type="match status" value="1"/>
</dbReference>
<feature type="transmembrane region" description="Helical" evidence="10">
    <location>
        <begin position="60"/>
        <end position="85"/>
    </location>
</feature>
<dbReference type="Pfam" id="PF00005">
    <property type="entry name" value="ABC_tran"/>
    <property type="match status" value="2"/>
</dbReference>
<evidence type="ECO:0000256" key="5">
    <source>
        <dbReference type="ARBA" id="ARBA00022737"/>
    </source>
</evidence>
<dbReference type="InterPro" id="IPR017871">
    <property type="entry name" value="ABC_transporter-like_CS"/>
</dbReference>
<dbReference type="InterPro" id="IPR003593">
    <property type="entry name" value="AAA+_ATPase"/>
</dbReference>
<feature type="domain" description="ABC transporter" evidence="11">
    <location>
        <begin position="630"/>
        <end position="859"/>
    </location>
</feature>
<name>A0AAE0LHB7_9CHLO</name>
<feature type="domain" description="ABC transporter" evidence="11">
    <location>
        <begin position="1516"/>
        <end position="1753"/>
    </location>
</feature>
<feature type="transmembrane region" description="Helical" evidence="10">
    <location>
        <begin position="446"/>
        <end position="466"/>
    </location>
</feature>
<evidence type="ECO:0000256" key="6">
    <source>
        <dbReference type="ARBA" id="ARBA00022741"/>
    </source>
</evidence>
<dbReference type="PROSITE" id="PS00211">
    <property type="entry name" value="ABC_TRANSPORTER_1"/>
    <property type="match status" value="2"/>
</dbReference>
<feature type="transmembrane region" description="Helical" evidence="10">
    <location>
        <begin position="1453"/>
        <end position="1473"/>
    </location>
</feature>
<feature type="transmembrane region" description="Helical" evidence="10">
    <location>
        <begin position="475"/>
        <end position="493"/>
    </location>
</feature>
<dbReference type="Pfam" id="PF12698">
    <property type="entry name" value="ABC2_membrane_3"/>
    <property type="match status" value="2"/>
</dbReference>
<evidence type="ECO:0000313" key="13">
    <source>
        <dbReference type="Proteomes" id="UP001190700"/>
    </source>
</evidence>
<organism evidence="12 13">
    <name type="scientific">Cymbomonas tetramitiformis</name>
    <dbReference type="NCBI Taxonomy" id="36881"/>
    <lineage>
        <taxon>Eukaryota</taxon>
        <taxon>Viridiplantae</taxon>
        <taxon>Chlorophyta</taxon>
        <taxon>Pyramimonadophyceae</taxon>
        <taxon>Pyramimonadales</taxon>
        <taxon>Pyramimonadaceae</taxon>
        <taxon>Cymbomonas</taxon>
    </lineage>
</organism>
<dbReference type="SUPFAM" id="SSF52540">
    <property type="entry name" value="P-loop containing nucleoside triphosphate hydrolases"/>
    <property type="match status" value="2"/>
</dbReference>
<evidence type="ECO:0000256" key="9">
    <source>
        <dbReference type="ARBA" id="ARBA00023136"/>
    </source>
</evidence>
<dbReference type="PANTHER" id="PTHR19229:SF36">
    <property type="entry name" value="ATP-BINDING CASSETTE SUB-FAMILY A MEMBER 2"/>
    <property type="match status" value="1"/>
</dbReference>
<comment type="caution">
    <text evidence="12">The sequence shown here is derived from an EMBL/GenBank/DDBJ whole genome shotgun (WGS) entry which is preliminary data.</text>
</comment>
<keyword evidence="3" id="KW-0813">Transport</keyword>
<feature type="transmembrane region" description="Helical" evidence="10">
    <location>
        <begin position="1295"/>
        <end position="1321"/>
    </location>
</feature>
<feature type="transmembrane region" description="Helical" evidence="10">
    <location>
        <begin position="1363"/>
        <end position="1384"/>
    </location>
</feature>
<feature type="transmembrane region" description="Helical" evidence="10">
    <location>
        <begin position="1333"/>
        <end position="1356"/>
    </location>
</feature>
<dbReference type="InterPro" id="IPR013525">
    <property type="entry name" value="ABC2_TM"/>
</dbReference>
<proteinExistence type="inferred from homology"/>
<keyword evidence="7" id="KW-0067">ATP-binding</keyword>
<keyword evidence="4 10" id="KW-0812">Transmembrane</keyword>
<sequence length="1887" mass="206906">MSGGNYRMEAHMSPLFEGDQSSAEACAQPSSARACTLQVSQSTLMKAVLVKNYKLKTRGILCCCTVTEIVLPLVFFLIMCIPVALIEVRKNNDVFYKNNIPIYERMWASTGTGTSSDDTIDLGLDEAGVGFRVLYSPNNTDAKNVARATLLHLMCDAKIAGDSHDQDFYYQLVNFYEQEEGIRNYDVDVYNQLYYESQPNTHAICQECVFQNSSISSPCAKYDELLEKLATGFDDVEDAVQDALEKQGTVFAVIAFENLKADDYDIRYTLRTNGSYMVYEDERYGRKKYEDKFAPRWGCLTANQNWKLYYTFSNVQNALDEALLDYKSCERDADCTWGTSEFPPSLITANVKSFPWLHYEFSLGTTIAGAFFSILMVFAFISTTVLIMKSIVTEKELRLREGMMLMGLPSPLYWASWFLSHWSNLVITSFFLTLIGMYVFPNSNPGLMFLFYIMWAASLVLWCYAISTLFNRSKVAAIASSILFVTCMAPAIAVETTAPDGSAAWTAVCLLPSSSIYMFGKAVQTLEIGQYGVQINTLNDDLLTNGNVTVGNVYLMVFIDILMYTFLTWYLDKVMPRQWGTVEKPWFLFTSLYWRGATGETSSQQKAAVEGLDAERFEALSEDQLANPAVQIFGLTRTFGDFTAVDRLSGIFPKGEISALLGHNGAGKTTTMSMLTGMIAPTSGSALINGLDINTSMSTIRSSMGLCPQFDILWPTLTVREHLQLVASFKGIPAVEMQSELLSKVREIGLVEKLDELTGSLSGGQKRKLSLAMAFMGEPSVVLLDEPTSGMDPYSRRFVWEVIRQKKATSSIILTTHFMDEADILSDRINVMSEGTLTCSGSSVFLKNRFGLGYNLTLVKVSPETLEAPVTDVIRRHVQQAEMASNVGTELAYKLPSKDTPAFPALLAELDASLEALGLETYGLSCTTLEEVFLSLAHDRGDLSTQRARAASAMDRTLARTMSKSASRNLEDTIAMAEGHSSVDPLPSPPQKFLTGGHLKTQQFKALITKRLINMRRDMSSIVTQLLIPVLFVFLALILASLSSSDGGAKTYFDLAIDDSLLDGKRTHLARSMNTSASTDVDRLLDTFGKEKYREYQGVTKQAPCSCFCPTKLQTSDICYAYGDDPNHGRPCKEVDLEHNTISTSETCAAVEQTLDGTILSYAEAITACSEAGSDVGCDGLYLETYLESSKRFNHTIYVSPTAFHGLPAGMNRINSAIFRTMLGGAGGITARSHPLPDLPRDEEENESDSTLTTVIFLVIGLSCLSASFTIFLVWEKMNNAKHLQMVSGVDKLMFWITSYLSDLMSYAVPYILILICFAAFNVEGTRGEAFGTVAVLFWVFGMASIPFTYAFHFAFNSEMNALATLMGGYFFLSLATILCNVILGQVGGDTAESLYDTFKVLFLVLPHYCVGMGMYELLSIDTSGNDTDDTDDSGESKSTPSPYDWDVTGDKILALAVGAVVYFGLTLFIEYFETTISAFVGAGKAAGVDESVVDEDVLAEQEKVLSKSTRATDSIIIDGLAKTYPNGKAAVRPLHVALPRGECFGLLGINGAGKTSTFRMLTGEFPPSSGDALMRGRSGESELLSIRRQLSEARQCMGYCPQFDGIQPNMTAREHLYFYATIRGVPPAQVQTTAERLLERMALSEYADRQAGTYSGGNKRKLSVAIAMVGDPPIVLLDEPSTGMDPQARRFMWNVIASTMTDRAVILTSHSMEECEALCTRVAIMVGGQFRCLGSIQHLKNRFSEGYMLDIRSRGPDIATICTEVPKALAGAELIEQHETHAKFRVPCQKSAAAMFDAVETLRAQVHIEDYSLAQTTLEQVFVRFASQQNEEKELAPGLVGGSAVEGSHPAESIVTSPGLVASVPAPEAPAAATVPVAGAAPAAEA</sequence>
<keyword evidence="13" id="KW-1185">Reference proteome</keyword>
<comment type="similarity">
    <text evidence="2">Belongs to the ABC transporter superfamily. ABCA family. CPR flippase (TC 3.A.1.211) subfamily.</text>
</comment>
<feature type="transmembrane region" description="Helical" evidence="10">
    <location>
        <begin position="553"/>
        <end position="571"/>
    </location>
</feature>
<evidence type="ECO:0000256" key="3">
    <source>
        <dbReference type="ARBA" id="ARBA00022448"/>
    </source>
</evidence>
<dbReference type="Gene3D" id="3.40.50.300">
    <property type="entry name" value="P-loop containing nucleotide triphosphate hydrolases"/>
    <property type="match status" value="2"/>
</dbReference>
<feature type="transmembrane region" description="Helical" evidence="10">
    <location>
        <begin position="412"/>
        <end position="440"/>
    </location>
</feature>
<dbReference type="InterPro" id="IPR027417">
    <property type="entry name" value="P-loop_NTPase"/>
</dbReference>